<keyword evidence="3" id="KW-1185">Reference proteome</keyword>
<accession>A0A517SQC1</accession>
<gene>
    <name evidence="2" type="ORF">SV7mr_08100</name>
</gene>
<reference evidence="2 3" key="1">
    <citation type="submission" date="2019-02" db="EMBL/GenBank/DDBJ databases">
        <title>Deep-cultivation of Planctomycetes and their phenomic and genomic characterization uncovers novel biology.</title>
        <authorList>
            <person name="Wiegand S."/>
            <person name="Jogler M."/>
            <person name="Boedeker C."/>
            <person name="Pinto D."/>
            <person name="Vollmers J."/>
            <person name="Rivas-Marin E."/>
            <person name="Kohn T."/>
            <person name="Peeters S.H."/>
            <person name="Heuer A."/>
            <person name="Rast P."/>
            <person name="Oberbeckmann S."/>
            <person name="Bunk B."/>
            <person name="Jeske O."/>
            <person name="Meyerdierks A."/>
            <person name="Storesund J.E."/>
            <person name="Kallscheuer N."/>
            <person name="Luecker S."/>
            <person name="Lage O.M."/>
            <person name="Pohl T."/>
            <person name="Merkel B.J."/>
            <person name="Hornburger P."/>
            <person name="Mueller R.-W."/>
            <person name="Bruemmer F."/>
            <person name="Labrenz M."/>
            <person name="Spormann A.M."/>
            <person name="Op den Camp H."/>
            <person name="Overmann J."/>
            <person name="Amann R."/>
            <person name="Jetten M.S.M."/>
            <person name="Mascher T."/>
            <person name="Medema M.H."/>
            <person name="Devos D.P."/>
            <person name="Kaster A.-K."/>
            <person name="Ovreas L."/>
            <person name="Rohde M."/>
            <person name="Galperin M.Y."/>
            <person name="Jogler C."/>
        </authorList>
    </citation>
    <scope>NUCLEOTIDE SEQUENCE [LARGE SCALE GENOMIC DNA]</scope>
    <source>
        <strain evidence="2 3">SV_7m_r</strain>
    </source>
</reference>
<feature type="region of interest" description="Disordered" evidence="1">
    <location>
        <begin position="110"/>
        <end position="134"/>
    </location>
</feature>
<dbReference type="AlphaFoldDB" id="A0A517SQC1"/>
<sequence length="134" mass="15756">MEMENANQHKSISVDERLLVFQNLGPRILRHLDDERLVHHDPKTGRTAFTEARQRTSDANAGKRWRWRTLMNTNQHKSISVDERLLVFQDLRHCVVWMTNAWYTTIQKRAERHSPRHGDASRTRMQASNGGGER</sequence>
<name>A0A517SQC1_9BACT</name>
<organism evidence="2 3">
    <name type="scientific">Stieleria bergensis</name>
    <dbReference type="NCBI Taxonomy" id="2528025"/>
    <lineage>
        <taxon>Bacteria</taxon>
        <taxon>Pseudomonadati</taxon>
        <taxon>Planctomycetota</taxon>
        <taxon>Planctomycetia</taxon>
        <taxon>Pirellulales</taxon>
        <taxon>Pirellulaceae</taxon>
        <taxon>Stieleria</taxon>
    </lineage>
</organism>
<dbReference type="EMBL" id="CP036272">
    <property type="protein sequence ID" value="QDT58320.1"/>
    <property type="molecule type" value="Genomic_DNA"/>
</dbReference>
<feature type="compositionally biased region" description="Basic and acidic residues" evidence="1">
    <location>
        <begin position="110"/>
        <end position="122"/>
    </location>
</feature>
<evidence type="ECO:0000256" key="1">
    <source>
        <dbReference type="SAM" id="MobiDB-lite"/>
    </source>
</evidence>
<dbReference type="Proteomes" id="UP000315003">
    <property type="component" value="Chromosome"/>
</dbReference>
<protein>
    <submittedName>
        <fullName evidence="2">Uncharacterized protein</fullName>
    </submittedName>
</protein>
<proteinExistence type="predicted"/>
<evidence type="ECO:0000313" key="3">
    <source>
        <dbReference type="Proteomes" id="UP000315003"/>
    </source>
</evidence>
<evidence type="ECO:0000313" key="2">
    <source>
        <dbReference type="EMBL" id="QDT58320.1"/>
    </source>
</evidence>